<sequence length="68" mass="7583">MIHSILARRRRSTLNWAIGQHMFYLHPVVHAAAGPTRGVGSPLLPPSSSITRHTLRQRLDASSDILME</sequence>
<gene>
    <name evidence="1" type="ORF">CCM_05202</name>
</gene>
<keyword evidence="2" id="KW-1185">Reference proteome</keyword>
<organism evidence="1 2">
    <name type="scientific">Cordyceps militaris (strain CM01)</name>
    <name type="common">Caterpillar fungus</name>
    <dbReference type="NCBI Taxonomy" id="983644"/>
    <lineage>
        <taxon>Eukaryota</taxon>
        <taxon>Fungi</taxon>
        <taxon>Dikarya</taxon>
        <taxon>Ascomycota</taxon>
        <taxon>Pezizomycotina</taxon>
        <taxon>Sordariomycetes</taxon>
        <taxon>Hypocreomycetidae</taxon>
        <taxon>Hypocreales</taxon>
        <taxon>Cordycipitaceae</taxon>
        <taxon>Cordyceps</taxon>
    </lineage>
</organism>
<dbReference type="InParanoid" id="G3JIE4"/>
<dbReference type="KEGG" id="cmt:CCM_05202"/>
<proteinExistence type="predicted"/>
<dbReference type="GeneID" id="18167221"/>
<accession>G3JIE4</accession>
<protein>
    <submittedName>
        <fullName evidence="1">Uncharacterized protein</fullName>
    </submittedName>
</protein>
<dbReference type="VEuPathDB" id="FungiDB:CCM_05202"/>
<evidence type="ECO:0000313" key="1">
    <source>
        <dbReference type="EMBL" id="EGX91045.1"/>
    </source>
</evidence>
<name>G3JIE4_CORMM</name>
<reference evidence="1 2" key="1">
    <citation type="journal article" date="2011" name="Genome Biol.">
        <title>Genome sequence of the insect pathogenic fungus Cordyceps militaris, a valued traditional Chinese medicine.</title>
        <authorList>
            <person name="Zheng P."/>
            <person name="Xia Y."/>
            <person name="Xiao G."/>
            <person name="Xiong C."/>
            <person name="Hu X."/>
            <person name="Zhang S."/>
            <person name="Zheng H."/>
            <person name="Huang Y."/>
            <person name="Zhou Y."/>
            <person name="Wang S."/>
            <person name="Zhao G.P."/>
            <person name="Liu X."/>
            <person name="St Leger R.J."/>
            <person name="Wang C."/>
        </authorList>
    </citation>
    <scope>NUCLEOTIDE SEQUENCE [LARGE SCALE GENOMIC DNA]</scope>
    <source>
        <strain evidence="1 2">CM01</strain>
    </source>
</reference>
<dbReference type="Proteomes" id="UP000001610">
    <property type="component" value="Unassembled WGS sequence"/>
</dbReference>
<dbReference type="AlphaFoldDB" id="G3JIE4"/>
<dbReference type="HOGENOM" id="CLU_2793901_0_0_1"/>
<dbReference type="RefSeq" id="XP_006670410.1">
    <property type="nucleotide sequence ID" value="XM_006670347.1"/>
</dbReference>
<dbReference type="EMBL" id="JH126402">
    <property type="protein sequence ID" value="EGX91045.1"/>
    <property type="molecule type" value="Genomic_DNA"/>
</dbReference>
<evidence type="ECO:0000313" key="2">
    <source>
        <dbReference type="Proteomes" id="UP000001610"/>
    </source>
</evidence>